<evidence type="ECO:0000259" key="8">
    <source>
        <dbReference type="Pfam" id="PF02601"/>
    </source>
</evidence>
<evidence type="ECO:0000256" key="6">
    <source>
        <dbReference type="RuleBase" id="RU004355"/>
    </source>
</evidence>
<comment type="catalytic activity">
    <reaction evidence="5 6">
        <text>Exonucleolytic cleavage in either 5'- to 3'- or 3'- to 5'-direction to yield nucleoside 5'-phosphates.</text>
        <dbReference type="EC" id="3.1.11.6"/>
    </reaction>
</comment>
<comment type="function">
    <text evidence="5">Bidirectionally degrades single-stranded DNA into large acid-insoluble oligonucleotides, which are then degraded further into small acid-soluble oligonucleotides.</text>
</comment>
<feature type="domain" description="OB-fold nucleic acid binding" evidence="9">
    <location>
        <begin position="9"/>
        <end position="103"/>
    </location>
</feature>
<evidence type="ECO:0000313" key="12">
    <source>
        <dbReference type="Proteomes" id="UP000323522"/>
    </source>
</evidence>
<evidence type="ECO:0000259" key="9">
    <source>
        <dbReference type="Pfam" id="PF13742"/>
    </source>
</evidence>
<dbReference type="GO" id="GO:0006308">
    <property type="term" value="P:DNA catabolic process"/>
    <property type="evidence" value="ECO:0007669"/>
    <property type="project" value="UniProtKB-UniRule"/>
</dbReference>
<dbReference type="GO" id="GO:0008855">
    <property type="term" value="F:exodeoxyribonuclease VII activity"/>
    <property type="evidence" value="ECO:0007669"/>
    <property type="project" value="UniProtKB-UniRule"/>
</dbReference>
<comment type="subunit">
    <text evidence="5">Heterooligomer composed of large and small subunits.</text>
</comment>
<keyword evidence="4 5" id="KW-0269">Exonuclease</keyword>
<dbReference type="KEGG" id="snn:EWH46_05285"/>
<dbReference type="AlphaFoldDB" id="A0A5C1PXW9"/>
<comment type="subcellular location">
    <subcellularLocation>
        <location evidence="5 6">Cytoplasm</location>
    </subcellularLocation>
</comment>
<evidence type="ECO:0000256" key="7">
    <source>
        <dbReference type="SAM" id="Coils"/>
    </source>
</evidence>
<dbReference type="PANTHER" id="PTHR30008:SF0">
    <property type="entry name" value="EXODEOXYRIBONUCLEASE 7 LARGE SUBUNIT"/>
    <property type="match status" value="1"/>
</dbReference>
<evidence type="ECO:0000256" key="3">
    <source>
        <dbReference type="ARBA" id="ARBA00022801"/>
    </source>
</evidence>
<dbReference type="EMBL" id="CP035708">
    <property type="protein sequence ID" value="QEN00257.1"/>
    <property type="molecule type" value="Genomic_DNA"/>
</dbReference>
<protein>
    <recommendedName>
        <fullName evidence="5">Exodeoxyribonuclease 7 large subunit</fullName>
        <ecNumber evidence="5">3.1.11.6</ecNumber>
    </recommendedName>
    <alternativeName>
        <fullName evidence="5">Exodeoxyribonuclease VII large subunit</fullName>
        <shortName evidence="5">Exonuclease VII large subunit</shortName>
    </alternativeName>
</protein>
<dbReference type="InterPro" id="IPR020579">
    <property type="entry name" value="Exonuc_VII_lsu_C"/>
</dbReference>
<evidence type="ECO:0000313" key="10">
    <source>
        <dbReference type="EMBL" id="MET3603490.1"/>
    </source>
</evidence>
<organism evidence="11 12">
    <name type="scientific">Sphaerotilus sulfidivorans</name>
    <dbReference type="NCBI Taxonomy" id="639200"/>
    <lineage>
        <taxon>Bacteria</taxon>
        <taxon>Pseudomonadati</taxon>
        <taxon>Pseudomonadota</taxon>
        <taxon>Betaproteobacteria</taxon>
        <taxon>Burkholderiales</taxon>
        <taxon>Sphaerotilaceae</taxon>
        <taxon>Sphaerotilus</taxon>
    </lineage>
</organism>
<evidence type="ECO:0000256" key="2">
    <source>
        <dbReference type="ARBA" id="ARBA00022722"/>
    </source>
</evidence>
<dbReference type="InterPro" id="IPR025824">
    <property type="entry name" value="OB-fold_nuc-bd_dom"/>
</dbReference>
<evidence type="ECO:0000256" key="4">
    <source>
        <dbReference type="ARBA" id="ARBA00022839"/>
    </source>
</evidence>
<dbReference type="GO" id="GO:0005737">
    <property type="term" value="C:cytoplasm"/>
    <property type="evidence" value="ECO:0007669"/>
    <property type="project" value="UniProtKB-SubCell"/>
</dbReference>
<reference evidence="11 12" key="1">
    <citation type="submission" date="2019-02" db="EMBL/GenBank/DDBJ databases">
        <title>Complete Genome Sequence and Methylome Analysis of Sphaerotilus natans subsp. sulfidivorans D-507.</title>
        <authorList>
            <person name="Fomenkov A."/>
            <person name="Gridneva E."/>
            <person name="Smolyakov D."/>
            <person name="Dubinina G."/>
            <person name="Vincze T."/>
            <person name="Grabovich M."/>
            <person name="Roberts R.J."/>
        </authorList>
    </citation>
    <scope>NUCLEOTIDE SEQUENCE [LARGE SCALE GENOMIC DNA]</scope>
    <source>
        <strain evidence="11 12">D-507</strain>
    </source>
</reference>
<feature type="coiled-coil region" evidence="7">
    <location>
        <begin position="329"/>
        <end position="359"/>
    </location>
</feature>
<dbReference type="RefSeq" id="WP_149503000.1">
    <property type="nucleotide sequence ID" value="NZ_CP035708.1"/>
</dbReference>
<accession>A0A5C1PXW9</accession>
<dbReference type="NCBIfam" id="TIGR00237">
    <property type="entry name" value="xseA"/>
    <property type="match status" value="1"/>
</dbReference>
<dbReference type="GO" id="GO:0003676">
    <property type="term" value="F:nucleic acid binding"/>
    <property type="evidence" value="ECO:0007669"/>
    <property type="project" value="InterPro"/>
</dbReference>
<evidence type="ECO:0000313" key="11">
    <source>
        <dbReference type="EMBL" id="QEN00257.1"/>
    </source>
</evidence>
<dbReference type="Pfam" id="PF02601">
    <property type="entry name" value="Exonuc_VII_L"/>
    <property type="match status" value="1"/>
</dbReference>
<dbReference type="Pfam" id="PF13742">
    <property type="entry name" value="tRNA_anti_2"/>
    <property type="match status" value="1"/>
</dbReference>
<evidence type="ECO:0000256" key="1">
    <source>
        <dbReference type="ARBA" id="ARBA00022490"/>
    </source>
</evidence>
<comment type="similarity">
    <text evidence="5 6">Belongs to the XseA family.</text>
</comment>
<dbReference type="InterPro" id="IPR003753">
    <property type="entry name" value="Exonuc_VII_L"/>
</dbReference>
<dbReference type="Proteomes" id="UP000323522">
    <property type="component" value="Chromosome"/>
</dbReference>
<keyword evidence="1 5" id="KW-0963">Cytoplasm</keyword>
<keyword evidence="13" id="KW-1185">Reference proteome</keyword>
<dbReference type="PANTHER" id="PTHR30008">
    <property type="entry name" value="EXODEOXYRIBONUCLEASE 7 LARGE SUBUNIT"/>
    <property type="match status" value="1"/>
</dbReference>
<gene>
    <name evidence="5 11" type="primary">xseA</name>
    <name evidence="10" type="ORF">ABIC99_001281</name>
    <name evidence="11" type="ORF">EWH46_05285</name>
</gene>
<feature type="domain" description="Exonuclease VII large subunit C-terminal" evidence="8">
    <location>
        <begin position="126"/>
        <end position="414"/>
    </location>
</feature>
<proteinExistence type="inferred from homology"/>
<keyword evidence="7" id="KW-0175">Coiled coil</keyword>
<dbReference type="HAMAP" id="MF_00378">
    <property type="entry name" value="Exonuc_7_L"/>
    <property type="match status" value="1"/>
</dbReference>
<dbReference type="EC" id="3.1.11.6" evidence="5"/>
<dbReference type="EMBL" id="JBEPLS010000004">
    <property type="protein sequence ID" value="MET3603490.1"/>
    <property type="molecule type" value="Genomic_DNA"/>
</dbReference>
<name>A0A5C1PXW9_9BURK</name>
<keyword evidence="3 5" id="KW-0378">Hydrolase</keyword>
<dbReference type="Proteomes" id="UP001549111">
    <property type="component" value="Unassembled WGS sequence"/>
</dbReference>
<dbReference type="CDD" id="cd04489">
    <property type="entry name" value="ExoVII_LU_OBF"/>
    <property type="match status" value="1"/>
</dbReference>
<evidence type="ECO:0000313" key="13">
    <source>
        <dbReference type="Proteomes" id="UP001549111"/>
    </source>
</evidence>
<evidence type="ECO:0000256" key="5">
    <source>
        <dbReference type="HAMAP-Rule" id="MF_00378"/>
    </source>
</evidence>
<sequence length="439" mass="47438">MPATEPIWEVAALVRAVGEALQDGFGAVAVRGELAGFTRAASGHCYFNLRAPEGEAGLRCAMFRRAASLLDFSPRDGQQVELRGRLAIYEPRGELQMIVEAMRPAGEGRLMEQFLRLKAKLQAEGLFDPARRRPVPAFVRRIAVVTSPAAAALRDVLSALARRAPQVEVILCPAAVQGAEAPAQLVRAIAAAGQVEGVELLIVCRGGGSLEDLWAFNDERVVRAIAASAVPVICGVGHETDTTLADFAADLRAPTPTAAAELAAPPREDCLRTLQQLARRLRQRVQARLDGEAQRLDRAALRLSRPADALHAQHRRLALLAQRHAGLPAARLMAERARLERLAQRLTDARRQRQIETARRLELLGARLAALDPQRVLARGYALLEDGQGRPLLSVDGVQAGASVGARLADGRLALQVTEVCPRPAKEKAYPYNEPPSGR</sequence>
<dbReference type="GO" id="GO:0009318">
    <property type="term" value="C:exodeoxyribonuclease VII complex"/>
    <property type="evidence" value="ECO:0007669"/>
    <property type="project" value="UniProtKB-UniRule"/>
</dbReference>
<keyword evidence="2 5" id="KW-0540">Nuclease</keyword>
<dbReference type="OrthoDB" id="9802795at2"/>
<reference evidence="10 13" key="2">
    <citation type="submission" date="2024-06" db="EMBL/GenBank/DDBJ databases">
        <title>Genomic Encyclopedia of Type Strains, Phase IV (KMG-IV): sequencing the most valuable type-strain genomes for metagenomic binning, comparative biology and taxonomic classification.</title>
        <authorList>
            <person name="Goeker M."/>
        </authorList>
    </citation>
    <scope>NUCLEOTIDE SEQUENCE [LARGE SCALE GENOMIC DNA]</scope>
    <source>
        <strain evidence="10 13">D-501</strain>
    </source>
</reference>